<feature type="compositionally biased region" description="Polar residues" evidence="1">
    <location>
        <begin position="448"/>
        <end position="458"/>
    </location>
</feature>
<dbReference type="RefSeq" id="XP_015178239.1">
    <property type="nucleotide sequence ID" value="XM_015322753.1"/>
</dbReference>
<dbReference type="Proteomes" id="UP000694924">
    <property type="component" value="Unplaced"/>
</dbReference>
<feature type="chain" id="PRO_5045625863" evidence="3">
    <location>
        <begin position="23"/>
        <end position="458"/>
    </location>
</feature>
<proteinExistence type="predicted"/>
<feature type="compositionally biased region" description="Basic and acidic residues" evidence="1">
    <location>
        <begin position="186"/>
        <end position="231"/>
    </location>
</feature>
<keyword evidence="2" id="KW-0472">Membrane</keyword>
<gene>
    <name evidence="5" type="primary">LOC107067335</name>
</gene>
<evidence type="ECO:0000256" key="2">
    <source>
        <dbReference type="SAM" id="Phobius"/>
    </source>
</evidence>
<reference evidence="5" key="1">
    <citation type="submission" date="2025-08" db="UniProtKB">
        <authorList>
            <consortium name="RefSeq"/>
        </authorList>
    </citation>
    <scope>IDENTIFICATION</scope>
    <source>
        <tissue evidence="5">Whole body</tissue>
    </source>
</reference>
<feature type="transmembrane region" description="Helical" evidence="2">
    <location>
        <begin position="90"/>
        <end position="111"/>
    </location>
</feature>
<evidence type="ECO:0000256" key="3">
    <source>
        <dbReference type="SAM" id="SignalP"/>
    </source>
</evidence>
<keyword evidence="2" id="KW-1133">Transmembrane helix</keyword>
<organism evidence="4 5">
    <name type="scientific">Polistes dominula</name>
    <name type="common">European paper wasp</name>
    <name type="synonym">Vespa dominula</name>
    <dbReference type="NCBI Taxonomy" id="743375"/>
    <lineage>
        <taxon>Eukaryota</taxon>
        <taxon>Metazoa</taxon>
        <taxon>Ecdysozoa</taxon>
        <taxon>Arthropoda</taxon>
        <taxon>Hexapoda</taxon>
        <taxon>Insecta</taxon>
        <taxon>Pterygota</taxon>
        <taxon>Neoptera</taxon>
        <taxon>Endopterygota</taxon>
        <taxon>Hymenoptera</taxon>
        <taxon>Apocrita</taxon>
        <taxon>Aculeata</taxon>
        <taxon>Vespoidea</taxon>
        <taxon>Vespidae</taxon>
        <taxon>Polistinae</taxon>
        <taxon>Polistini</taxon>
        <taxon>Polistes</taxon>
    </lineage>
</organism>
<evidence type="ECO:0000256" key="1">
    <source>
        <dbReference type="SAM" id="MobiDB-lite"/>
    </source>
</evidence>
<feature type="transmembrane region" description="Helical" evidence="2">
    <location>
        <begin position="51"/>
        <end position="78"/>
    </location>
</feature>
<feature type="signal peptide" evidence="3">
    <location>
        <begin position="1"/>
        <end position="22"/>
    </location>
</feature>
<evidence type="ECO:0000313" key="5">
    <source>
        <dbReference type="RefSeq" id="XP_015178239.1"/>
    </source>
</evidence>
<feature type="region of interest" description="Disordered" evidence="1">
    <location>
        <begin position="182"/>
        <end position="231"/>
    </location>
</feature>
<evidence type="ECO:0000313" key="4">
    <source>
        <dbReference type="Proteomes" id="UP000694924"/>
    </source>
</evidence>
<protein>
    <submittedName>
        <fullName evidence="5">Uncharacterized protein LOC107067335</fullName>
    </submittedName>
</protein>
<name>A0ABM1IDF2_POLDO</name>
<feature type="compositionally biased region" description="Polar residues" evidence="1">
    <location>
        <begin position="410"/>
        <end position="427"/>
    </location>
</feature>
<sequence length="458" mass="51911">MWNRKVLIRIIEMLLCIACVVALRVTDDESRRVFHYLRNRSREWSLLNNVTWGTIGAALATATCGGYVIITAGLLIAAATNELTGRKMEIFFLGLGIILFGIVGALALASIESIPEDLIDNAAVLGALALITALAFIADLLISPPRKKDKQEVRIINDKDSAKQPTMTTMTTEKEIMPTKEILNSKSEEESKEINGKINEGFEKMDVRGRKENNDEDSDKPQRLESRPYDNYELERNRHFNIVEKELREHSQNFENGRVLRDSQRYREAELLQRSNSGNRTFDDNRRIDDSRIVYKSRDIYQRPVDEIDTPPFPTNLNRLNNEPIFGKIINPSVKIMKIQRDVNEPHDTYRYSDSSQYDNVPVKMRGTSPSILKKDRGISSNGSLALRIPSKIEERSKNEIEMLEECFSSLRSTGTQTGVRTPSSPTDPGYVRHTASNWPQDVKAKTPGSSPEHNGNQ</sequence>
<keyword evidence="2" id="KW-0812">Transmembrane</keyword>
<keyword evidence="4" id="KW-1185">Reference proteome</keyword>
<accession>A0ABM1IDF2</accession>
<keyword evidence="3" id="KW-0732">Signal</keyword>
<feature type="region of interest" description="Disordered" evidence="1">
    <location>
        <begin position="410"/>
        <end position="458"/>
    </location>
</feature>
<feature type="transmembrane region" description="Helical" evidence="2">
    <location>
        <begin position="123"/>
        <end position="142"/>
    </location>
</feature>
<dbReference type="GeneID" id="107067335"/>